<reference evidence="1 2" key="1">
    <citation type="submission" date="2024-09" db="EMBL/GenBank/DDBJ databases">
        <title>Chromosome-scale assembly of Riccia fluitans.</title>
        <authorList>
            <person name="Paukszto L."/>
            <person name="Sawicki J."/>
            <person name="Karawczyk K."/>
            <person name="Piernik-Szablinska J."/>
            <person name="Szczecinska M."/>
            <person name="Mazdziarz M."/>
        </authorList>
    </citation>
    <scope>NUCLEOTIDE SEQUENCE [LARGE SCALE GENOMIC DNA]</scope>
    <source>
        <strain evidence="1">Rf_01</strain>
        <tissue evidence="1">Aerial parts of the thallus</tissue>
    </source>
</reference>
<evidence type="ECO:0000313" key="1">
    <source>
        <dbReference type="EMBL" id="KAL2623764.1"/>
    </source>
</evidence>
<dbReference type="InterPro" id="IPR027417">
    <property type="entry name" value="P-loop_NTPase"/>
</dbReference>
<protein>
    <submittedName>
        <fullName evidence="1">Uncharacterized protein</fullName>
    </submittedName>
</protein>
<evidence type="ECO:0000313" key="2">
    <source>
        <dbReference type="Proteomes" id="UP001605036"/>
    </source>
</evidence>
<dbReference type="Gene3D" id="3.40.50.300">
    <property type="entry name" value="P-loop containing nucleotide triphosphate hydrolases"/>
    <property type="match status" value="1"/>
</dbReference>
<dbReference type="EMBL" id="JBHFFA010000005">
    <property type="protein sequence ID" value="KAL2623764.1"/>
    <property type="molecule type" value="Genomic_DNA"/>
</dbReference>
<sequence>MYGAGAEKVKVENKPWKVEAGTRKLEIDLTTISSNYHIEFSPSDVGFQDRYVVQEIIKDMAKSRPLDVAGTKGFKGKEIGKARFALHQSLVFH</sequence>
<name>A0ABD1YE50_9MARC</name>
<comment type="caution">
    <text evidence="1">The sequence shown here is derived from an EMBL/GenBank/DDBJ whole genome shotgun (WGS) entry which is preliminary data.</text>
</comment>
<keyword evidence="2" id="KW-1185">Reference proteome</keyword>
<organism evidence="1 2">
    <name type="scientific">Riccia fluitans</name>
    <dbReference type="NCBI Taxonomy" id="41844"/>
    <lineage>
        <taxon>Eukaryota</taxon>
        <taxon>Viridiplantae</taxon>
        <taxon>Streptophyta</taxon>
        <taxon>Embryophyta</taxon>
        <taxon>Marchantiophyta</taxon>
        <taxon>Marchantiopsida</taxon>
        <taxon>Marchantiidae</taxon>
        <taxon>Marchantiales</taxon>
        <taxon>Ricciaceae</taxon>
        <taxon>Riccia</taxon>
    </lineage>
</organism>
<dbReference type="AlphaFoldDB" id="A0ABD1YE50"/>
<accession>A0ABD1YE50</accession>
<proteinExistence type="predicted"/>
<gene>
    <name evidence="1" type="ORF">R1flu_008009</name>
</gene>
<dbReference type="Proteomes" id="UP001605036">
    <property type="component" value="Unassembled WGS sequence"/>
</dbReference>